<organism evidence="1 2">
    <name type="scientific">Ophiobolus disseminans</name>
    <dbReference type="NCBI Taxonomy" id="1469910"/>
    <lineage>
        <taxon>Eukaryota</taxon>
        <taxon>Fungi</taxon>
        <taxon>Dikarya</taxon>
        <taxon>Ascomycota</taxon>
        <taxon>Pezizomycotina</taxon>
        <taxon>Dothideomycetes</taxon>
        <taxon>Pleosporomycetidae</taxon>
        <taxon>Pleosporales</taxon>
        <taxon>Pleosporineae</taxon>
        <taxon>Phaeosphaeriaceae</taxon>
        <taxon>Ophiobolus</taxon>
    </lineage>
</organism>
<keyword evidence="2" id="KW-1185">Reference proteome</keyword>
<accession>A0A6A6ZY47</accession>
<reference evidence="1" key="1">
    <citation type="journal article" date="2020" name="Stud. Mycol.">
        <title>101 Dothideomycetes genomes: a test case for predicting lifestyles and emergence of pathogens.</title>
        <authorList>
            <person name="Haridas S."/>
            <person name="Albert R."/>
            <person name="Binder M."/>
            <person name="Bloem J."/>
            <person name="Labutti K."/>
            <person name="Salamov A."/>
            <person name="Andreopoulos B."/>
            <person name="Baker S."/>
            <person name="Barry K."/>
            <person name="Bills G."/>
            <person name="Bluhm B."/>
            <person name="Cannon C."/>
            <person name="Castanera R."/>
            <person name="Culley D."/>
            <person name="Daum C."/>
            <person name="Ezra D."/>
            <person name="Gonzalez J."/>
            <person name="Henrissat B."/>
            <person name="Kuo A."/>
            <person name="Liang C."/>
            <person name="Lipzen A."/>
            <person name="Lutzoni F."/>
            <person name="Magnuson J."/>
            <person name="Mondo S."/>
            <person name="Nolan M."/>
            <person name="Ohm R."/>
            <person name="Pangilinan J."/>
            <person name="Park H.-J."/>
            <person name="Ramirez L."/>
            <person name="Alfaro M."/>
            <person name="Sun H."/>
            <person name="Tritt A."/>
            <person name="Yoshinaga Y."/>
            <person name="Zwiers L.-H."/>
            <person name="Turgeon B."/>
            <person name="Goodwin S."/>
            <person name="Spatafora J."/>
            <person name="Crous P."/>
            <person name="Grigoriev I."/>
        </authorList>
    </citation>
    <scope>NUCLEOTIDE SEQUENCE</scope>
    <source>
        <strain evidence="1">CBS 113818</strain>
    </source>
</reference>
<gene>
    <name evidence="1" type="ORF">CC86DRAFT_293841</name>
</gene>
<dbReference type="OrthoDB" id="3680815at2759"/>
<evidence type="ECO:0000313" key="1">
    <source>
        <dbReference type="EMBL" id="KAF2825982.1"/>
    </source>
</evidence>
<dbReference type="AlphaFoldDB" id="A0A6A6ZY47"/>
<dbReference type="Proteomes" id="UP000799424">
    <property type="component" value="Unassembled WGS sequence"/>
</dbReference>
<dbReference type="EMBL" id="MU006227">
    <property type="protein sequence ID" value="KAF2825982.1"/>
    <property type="molecule type" value="Genomic_DNA"/>
</dbReference>
<protein>
    <submittedName>
        <fullName evidence="1">Uncharacterized protein</fullName>
    </submittedName>
</protein>
<sequence length="211" mass="24173">MLSKEIDSANAEVLSVIEGYSWVSYIYLELFDRTKTFTGTVEELVSATIKHAPLRWAEAARLCVDFSITVLRSKRLGFHRLLNSQRKSIYWMLDEALLRICLDKWEDSKSNAMWDRVIRPIKLALATAEKELPGWAELDRKEFVRFKGQDGIASAQPFMRGYFERTTVRLSGIGRLPNELANVIIEDVLDFEELPKGDLRPLYLSKGKGKG</sequence>
<evidence type="ECO:0000313" key="2">
    <source>
        <dbReference type="Proteomes" id="UP000799424"/>
    </source>
</evidence>
<name>A0A6A6ZY47_9PLEO</name>
<proteinExistence type="predicted"/>